<evidence type="ECO:0000313" key="2">
    <source>
        <dbReference type="Proteomes" id="UP000007264"/>
    </source>
</evidence>
<dbReference type="AlphaFoldDB" id="I0Z8U0"/>
<dbReference type="GeneID" id="17045074"/>
<gene>
    <name evidence="1" type="ORF">COCSUDRAFT_31912</name>
</gene>
<dbReference type="Proteomes" id="UP000007264">
    <property type="component" value="Unassembled WGS sequence"/>
</dbReference>
<protein>
    <submittedName>
        <fullName evidence="1">Uncharacterized protein</fullName>
    </submittedName>
</protein>
<dbReference type="KEGG" id="csl:COCSUDRAFT_31912"/>
<evidence type="ECO:0000313" key="1">
    <source>
        <dbReference type="EMBL" id="EIE27059.1"/>
    </source>
</evidence>
<comment type="caution">
    <text evidence="1">The sequence shown here is derived from an EMBL/GenBank/DDBJ whole genome shotgun (WGS) entry which is preliminary data.</text>
</comment>
<organism evidence="1 2">
    <name type="scientific">Coccomyxa subellipsoidea (strain C-169)</name>
    <name type="common">Green microalga</name>
    <dbReference type="NCBI Taxonomy" id="574566"/>
    <lineage>
        <taxon>Eukaryota</taxon>
        <taxon>Viridiplantae</taxon>
        <taxon>Chlorophyta</taxon>
        <taxon>core chlorophytes</taxon>
        <taxon>Trebouxiophyceae</taxon>
        <taxon>Trebouxiophyceae incertae sedis</taxon>
        <taxon>Coccomyxaceae</taxon>
        <taxon>Coccomyxa</taxon>
        <taxon>Coccomyxa subellipsoidea</taxon>
    </lineage>
</organism>
<keyword evidence="2" id="KW-1185">Reference proteome</keyword>
<sequence>MAPSENQGPIDFIKLTSLQGIAVSAADNVQVILAECSLSKGHSTLLIFRLRQTDTQTYSNYWCCVVHSQMHCIMCWGEAFQGQPAFGVEGAQCVGP</sequence>
<accession>I0Z8U0</accession>
<dbReference type="EMBL" id="AGSI01000001">
    <property type="protein sequence ID" value="EIE27059.1"/>
    <property type="molecule type" value="Genomic_DNA"/>
</dbReference>
<name>I0Z8U0_COCSC</name>
<reference evidence="1 2" key="1">
    <citation type="journal article" date="2012" name="Genome Biol.">
        <title>The genome of the polar eukaryotic microalga coccomyxa subellipsoidea reveals traits of cold adaptation.</title>
        <authorList>
            <person name="Blanc G."/>
            <person name="Agarkova I."/>
            <person name="Grimwood J."/>
            <person name="Kuo A."/>
            <person name="Brueggeman A."/>
            <person name="Dunigan D."/>
            <person name="Gurnon J."/>
            <person name="Ladunga I."/>
            <person name="Lindquist E."/>
            <person name="Lucas S."/>
            <person name="Pangilinan J."/>
            <person name="Proschold T."/>
            <person name="Salamov A."/>
            <person name="Schmutz J."/>
            <person name="Weeks D."/>
            <person name="Yamada T."/>
            <person name="Claverie J.M."/>
            <person name="Grigoriev I."/>
            <person name="Van Etten J."/>
            <person name="Lomsadze A."/>
            <person name="Borodovsky M."/>
        </authorList>
    </citation>
    <scope>NUCLEOTIDE SEQUENCE [LARGE SCALE GENOMIC DNA]</scope>
    <source>
        <strain evidence="1 2">C-169</strain>
    </source>
</reference>
<proteinExistence type="predicted"/>
<dbReference type="RefSeq" id="XP_005651603.1">
    <property type="nucleotide sequence ID" value="XM_005651546.1"/>
</dbReference>